<feature type="domain" description="HTH araC/xylS-type" evidence="4">
    <location>
        <begin position="201"/>
        <end position="302"/>
    </location>
</feature>
<evidence type="ECO:0000256" key="3">
    <source>
        <dbReference type="ARBA" id="ARBA00023163"/>
    </source>
</evidence>
<dbReference type="Proteomes" id="UP001209654">
    <property type="component" value="Unassembled WGS sequence"/>
</dbReference>
<evidence type="ECO:0000259" key="4">
    <source>
        <dbReference type="PROSITE" id="PS01124"/>
    </source>
</evidence>
<evidence type="ECO:0000313" key="6">
    <source>
        <dbReference type="Proteomes" id="UP001209654"/>
    </source>
</evidence>
<dbReference type="PROSITE" id="PS01124">
    <property type="entry name" value="HTH_ARAC_FAMILY_2"/>
    <property type="match status" value="1"/>
</dbReference>
<dbReference type="PANTHER" id="PTHR46796:SF6">
    <property type="entry name" value="ARAC SUBFAMILY"/>
    <property type="match status" value="1"/>
</dbReference>
<proteinExistence type="predicted"/>
<organism evidence="5 6">
    <name type="scientific">Arthrobacter mangrovi</name>
    <dbReference type="NCBI Taxonomy" id="2966350"/>
    <lineage>
        <taxon>Bacteria</taxon>
        <taxon>Bacillati</taxon>
        <taxon>Actinomycetota</taxon>
        <taxon>Actinomycetes</taxon>
        <taxon>Micrococcales</taxon>
        <taxon>Micrococcaceae</taxon>
        <taxon>Arthrobacter</taxon>
    </lineage>
</organism>
<dbReference type="Gene3D" id="1.10.10.60">
    <property type="entry name" value="Homeodomain-like"/>
    <property type="match status" value="1"/>
</dbReference>
<dbReference type="InterPro" id="IPR009057">
    <property type="entry name" value="Homeodomain-like_sf"/>
</dbReference>
<comment type="caution">
    <text evidence="5">The sequence shown here is derived from an EMBL/GenBank/DDBJ whole genome shotgun (WGS) entry which is preliminary data.</text>
</comment>
<dbReference type="InterPro" id="IPR050204">
    <property type="entry name" value="AraC_XylS_family_regulators"/>
</dbReference>
<evidence type="ECO:0000313" key="5">
    <source>
        <dbReference type="EMBL" id="GLB65907.1"/>
    </source>
</evidence>
<evidence type="ECO:0000256" key="1">
    <source>
        <dbReference type="ARBA" id="ARBA00023015"/>
    </source>
</evidence>
<dbReference type="InterPro" id="IPR035418">
    <property type="entry name" value="AraC-bd_2"/>
</dbReference>
<dbReference type="RefSeq" id="WP_264794069.1">
    <property type="nucleotide sequence ID" value="NZ_BRVS01000001.1"/>
</dbReference>
<name>A0ABQ5MPK5_9MICC</name>
<dbReference type="PANTHER" id="PTHR46796">
    <property type="entry name" value="HTH-TYPE TRANSCRIPTIONAL ACTIVATOR RHAS-RELATED"/>
    <property type="match status" value="1"/>
</dbReference>
<keyword evidence="3" id="KW-0804">Transcription</keyword>
<dbReference type="Pfam" id="PF14525">
    <property type="entry name" value="AraC_binding_2"/>
    <property type="match status" value="1"/>
</dbReference>
<evidence type="ECO:0000256" key="2">
    <source>
        <dbReference type="ARBA" id="ARBA00023125"/>
    </source>
</evidence>
<protein>
    <recommendedName>
        <fullName evidence="4">HTH araC/xylS-type domain-containing protein</fullName>
    </recommendedName>
</protein>
<keyword evidence="1" id="KW-0805">Transcription regulation</keyword>
<dbReference type="SMART" id="SM00342">
    <property type="entry name" value="HTH_ARAC"/>
    <property type="match status" value="1"/>
</dbReference>
<dbReference type="SUPFAM" id="SSF46689">
    <property type="entry name" value="Homeodomain-like"/>
    <property type="match status" value="1"/>
</dbReference>
<gene>
    <name evidence="5" type="ORF">AHIS1636_03460</name>
</gene>
<keyword evidence="2" id="KW-0238">DNA-binding</keyword>
<keyword evidence="6" id="KW-1185">Reference proteome</keyword>
<dbReference type="Pfam" id="PF12833">
    <property type="entry name" value="HTH_18"/>
    <property type="match status" value="1"/>
</dbReference>
<accession>A0ABQ5MPK5</accession>
<dbReference type="EMBL" id="BRVS01000001">
    <property type="protein sequence ID" value="GLB65907.1"/>
    <property type="molecule type" value="Genomic_DNA"/>
</dbReference>
<sequence>MTFSGWGDTVARSLLSFEFDFEEPQSFKGVVKSKPFADLEFIDMVCGRHAAYRDASKIEQGQRPEYLMTLQLSGEFRLTQEGRTAVLKPGHFTFYDSTKPAALESSDDYRSLCIKFPKKLIGPAGDAVSELTATRIDADSGLAPSVWALLSTLNETLDTVSNVNRYSTVSGVMNLVGTMLASHVGPPASAHPKETRASLLQRIHQYIDEHLANPELGPQEVAGAHFISVRYLHSLFQDSGSSAAAWIRDRRVERCRIDLADPALANVPAAAIARRWGFKGASHFGQIFKAATGLTPAEFRHHALTGIH</sequence>
<reference evidence="5 6" key="1">
    <citation type="journal article" date="2023" name="Int. J. Syst. Evol. Microbiol.">
        <title>Arthrobacter mangrovi sp. nov., an actinobacterium isolated from the rhizosphere of a mangrove.</title>
        <authorList>
            <person name="Hamada M."/>
            <person name="Saitou S."/>
            <person name="Enomoto N."/>
            <person name="Nanri K."/>
            <person name="Hidaka K."/>
            <person name="Miura T."/>
            <person name="Tamura T."/>
        </authorList>
    </citation>
    <scope>NUCLEOTIDE SEQUENCE [LARGE SCALE GENOMIC DNA]</scope>
    <source>
        <strain evidence="5 6">NBRC 112813</strain>
    </source>
</reference>
<dbReference type="InterPro" id="IPR018060">
    <property type="entry name" value="HTH_AraC"/>
</dbReference>